<reference evidence="3 5" key="1">
    <citation type="submission" date="2014-09" db="EMBL/GenBank/DDBJ databases">
        <authorList>
            <person name="McGinnis J.M."/>
            <person name="Wolfgang W.J."/>
        </authorList>
    </citation>
    <scope>NUCLEOTIDE SEQUENCE [LARGE SCALE GENOMIC DNA]</scope>
    <source>
        <strain evidence="3 5">JCM 14014</strain>
    </source>
</reference>
<dbReference type="OrthoDB" id="8261795at2"/>
<evidence type="ECO:0000259" key="1">
    <source>
        <dbReference type="Pfam" id="PF01548"/>
    </source>
</evidence>
<evidence type="ECO:0000313" key="4">
    <source>
        <dbReference type="EMBL" id="SFA61509.1"/>
    </source>
</evidence>
<dbReference type="Pfam" id="PF02371">
    <property type="entry name" value="Transposase_20"/>
    <property type="match status" value="1"/>
</dbReference>
<name>A0A099EWA4_9RHOB</name>
<dbReference type="Pfam" id="PF01548">
    <property type="entry name" value="DEDD_Tnp_IS110"/>
    <property type="match status" value="1"/>
</dbReference>
<feature type="domain" description="Transposase IS110-like N-terminal" evidence="1">
    <location>
        <begin position="7"/>
        <end position="146"/>
    </location>
</feature>
<keyword evidence="5" id="KW-1185">Reference proteome</keyword>
<dbReference type="PANTHER" id="PTHR33055">
    <property type="entry name" value="TRANSPOSASE FOR INSERTION SEQUENCE ELEMENT IS1111A"/>
    <property type="match status" value="1"/>
</dbReference>
<dbReference type="NCBIfam" id="NF033542">
    <property type="entry name" value="transpos_IS110"/>
    <property type="match status" value="1"/>
</dbReference>
<dbReference type="EMBL" id="JRKN01000041">
    <property type="protein sequence ID" value="KGJ02291.1"/>
    <property type="molecule type" value="Genomic_DNA"/>
</dbReference>
<feature type="domain" description="Transposase IS116/IS110/IS902 C-terminal" evidence="2">
    <location>
        <begin position="215"/>
        <end position="289"/>
    </location>
</feature>
<reference evidence="3 5" key="2">
    <citation type="submission" date="2014-10" db="EMBL/GenBank/DDBJ databases">
        <title>Paracoccus sanguinis sp. nov., isolated from clinical specimens of New York State patients.</title>
        <authorList>
            <person name="Mingle L.A."/>
            <person name="Cole J.A."/>
            <person name="Lapierre P."/>
            <person name="Musser K.A."/>
        </authorList>
    </citation>
    <scope>NUCLEOTIDE SEQUENCE [LARGE SCALE GENOMIC DNA]</scope>
    <source>
        <strain evidence="3 5">JCM 14014</strain>
    </source>
</reference>
<gene>
    <name evidence="3" type="ORF">IT41_17930</name>
    <name evidence="4" type="ORF">SAMN04487972_1378</name>
</gene>
<dbReference type="InterPro" id="IPR003346">
    <property type="entry name" value="Transposase_20"/>
</dbReference>
<evidence type="ECO:0000313" key="3">
    <source>
        <dbReference type="EMBL" id="KGJ02291.1"/>
    </source>
</evidence>
<sequence length="345" mass="38025">MKEVSIIGVDLAKQVFQLHGATAEGEVVFRKKLSRKQFLAFMQRHPGCLVAMEACATAHYWARTLAPIGHEVRLIAPKFVKPYLKNQKNDMADAEAIAEAASRPTMRFVEVKTPEQQGLGMIFRLRNLLVGQRTQTINALRGHLAEFGLIAGKGRENIDKLRAALEPGHDGTKDLPPAVHHMAQLCFDQIDDLSRRIAELDAQIAAASKRSPFSARLQKMPGVGPVTAMALAAFAPPMETFRQGRDFSAWLGLVPRQHSSGGKQRLGRTSKSGQRDIRRLLIIGAMAVISGAKIKPPAENSWLGRMLARKPRMLAAIALANKMARMLWAMITKDEEFRGGPLMAN</sequence>
<dbReference type="InterPro" id="IPR002525">
    <property type="entry name" value="Transp_IS110-like_N"/>
</dbReference>
<dbReference type="RefSeq" id="WP_036743765.1">
    <property type="nucleotide sequence ID" value="NZ_FOJO01000037.1"/>
</dbReference>
<organism evidence="3 5">
    <name type="scientific">Paracoccus halophilus</name>
    <dbReference type="NCBI Taxonomy" id="376733"/>
    <lineage>
        <taxon>Bacteria</taxon>
        <taxon>Pseudomonadati</taxon>
        <taxon>Pseudomonadota</taxon>
        <taxon>Alphaproteobacteria</taxon>
        <taxon>Rhodobacterales</taxon>
        <taxon>Paracoccaceae</taxon>
        <taxon>Paracoccus</taxon>
    </lineage>
</organism>
<dbReference type="PANTHER" id="PTHR33055:SF3">
    <property type="entry name" value="PUTATIVE TRANSPOSASE FOR IS117-RELATED"/>
    <property type="match status" value="1"/>
</dbReference>
<accession>A0A099EWA4</accession>
<dbReference type="InterPro" id="IPR047650">
    <property type="entry name" value="Transpos_IS110"/>
</dbReference>
<dbReference type="AlphaFoldDB" id="A0A099EWA4"/>
<proteinExistence type="predicted"/>
<protein>
    <submittedName>
        <fullName evidence="3">Transposase</fullName>
    </submittedName>
</protein>
<dbReference type="eggNOG" id="COG3547">
    <property type="taxonomic scope" value="Bacteria"/>
</dbReference>
<dbReference type="Proteomes" id="UP000182312">
    <property type="component" value="Unassembled WGS sequence"/>
</dbReference>
<dbReference type="Proteomes" id="UP000029846">
    <property type="component" value="Unassembled WGS sequence"/>
</dbReference>
<dbReference type="EMBL" id="FOJO01000037">
    <property type="protein sequence ID" value="SFA61509.1"/>
    <property type="molecule type" value="Genomic_DNA"/>
</dbReference>
<reference evidence="4 6" key="3">
    <citation type="submission" date="2016-10" db="EMBL/GenBank/DDBJ databases">
        <authorList>
            <person name="de Groot N.N."/>
        </authorList>
    </citation>
    <scope>NUCLEOTIDE SEQUENCE [LARGE SCALE GENOMIC DNA]</scope>
    <source>
        <strain evidence="4 6">CGMCC 1.6117</strain>
    </source>
</reference>
<dbReference type="STRING" id="376733.SAMN04487972_1378"/>
<dbReference type="GO" id="GO:0003677">
    <property type="term" value="F:DNA binding"/>
    <property type="evidence" value="ECO:0007669"/>
    <property type="project" value="InterPro"/>
</dbReference>
<evidence type="ECO:0000259" key="2">
    <source>
        <dbReference type="Pfam" id="PF02371"/>
    </source>
</evidence>
<evidence type="ECO:0000313" key="5">
    <source>
        <dbReference type="Proteomes" id="UP000029846"/>
    </source>
</evidence>
<dbReference type="GO" id="GO:0006313">
    <property type="term" value="P:DNA transposition"/>
    <property type="evidence" value="ECO:0007669"/>
    <property type="project" value="InterPro"/>
</dbReference>
<dbReference type="GO" id="GO:0004803">
    <property type="term" value="F:transposase activity"/>
    <property type="evidence" value="ECO:0007669"/>
    <property type="project" value="InterPro"/>
</dbReference>
<evidence type="ECO:0000313" key="6">
    <source>
        <dbReference type="Proteomes" id="UP000182312"/>
    </source>
</evidence>